<dbReference type="PANTHER" id="PTHR47926">
    <property type="entry name" value="PENTATRICOPEPTIDE REPEAT-CONTAINING PROTEIN"/>
    <property type="match status" value="1"/>
</dbReference>
<dbReference type="InterPro" id="IPR046960">
    <property type="entry name" value="PPR_At4g14850-like_plant"/>
</dbReference>
<dbReference type="InterPro" id="IPR011990">
    <property type="entry name" value="TPR-like_helical_dom_sf"/>
</dbReference>
<organism evidence="5 6">
    <name type="scientific">Acacia crassicarpa</name>
    <name type="common">northern wattle</name>
    <dbReference type="NCBI Taxonomy" id="499986"/>
    <lineage>
        <taxon>Eukaryota</taxon>
        <taxon>Viridiplantae</taxon>
        <taxon>Streptophyta</taxon>
        <taxon>Embryophyta</taxon>
        <taxon>Tracheophyta</taxon>
        <taxon>Spermatophyta</taxon>
        <taxon>Magnoliopsida</taxon>
        <taxon>eudicotyledons</taxon>
        <taxon>Gunneridae</taxon>
        <taxon>Pentapetalae</taxon>
        <taxon>rosids</taxon>
        <taxon>fabids</taxon>
        <taxon>Fabales</taxon>
        <taxon>Fabaceae</taxon>
        <taxon>Caesalpinioideae</taxon>
        <taxon>mimosoid clade</taxon>
        <taxon>Acacieae</taxon>
        <taxon>Acacia</taxon>
    </lineage>
</organism>
<dbReference type="FunFam" id="1.25.40.10:FF:000380">
    <property type="entry name" value="Pentatricopeptide repeat-containing protein, chloroplastic"/>
    <property type="match status" value="1"/>
</dbReference>
<sequence>MEKNLIILSKSKPPSLTPSYSVNGSQLEFHPKNIKPISRVSFAKYSKPIDARLDKLCVEGPLNEVVKILDSLAQQGVAVRPKTYVNLLQSCIDQESIGMGRELHARIGLVEEVNTFVETKLVSMYAKCGYLEEARKVFDKMRERNLYAWSAIIGACSRGRSWKEVIKLFYRMMEDGFLPDQLLIPKIMQACVKCGDFETGRLLHSLAIRCGMGNSVRVNNSILTMYAKSGDMNSAKKFFTNMDEKDMVTWNAIISGYCQKGEIERACAYFDAMLEEQIKPGLVIWNVLISSYNELGRCDSAMELMREMESFGITPDVYTWTSMISGFAQNNRLNEAFEFLNRMFLAGIEPTDITIASAISACATLKSLNMGLEVHSVAVKMSLVDYLPVANSLIDMYSKCGNLEAAQRVFDMMLERDVYSWNTIIGGYYQAGYCSKAHELFERMQESDVSPNVVTWNIMITGYIQNGDEDRALDLFQRIEKDGNIKRNTASWNSLISGYLQSGQKDKALWIFRQMQIAHVTPNSVTILSVLHACANLVAGKKVKEIHCCALRRNLMSEISVSNSLIATYAKSGYIKYSRTIFEGMASKDIISWNSLIAGYVLHGQSESALQLVHRMREEGLQPSRGTFASIILAYSLAGMVDEGKSAFASITEEYQIKPGQEHYAAVVHLLGRSGKLAEAMDFIRNMPIEPNSSVWAAMLTACRIHKNFGLAILAGEHLLTLEPGNNIIRHLLLQAYSLRGKNWEAPKVTQSEKPVGKCWIETRNMVHTFVTRYGSEPISEKLHSWVERVALKMKPVSENGVWIEEEEEEKEGIGVVHSEKLAFAISLMDSHHHANKVIRIVKNLRMCRDCHRTAKYLSQAYGCEIYVDDSSCFHHFKGGLCSCKDYW</sequence>
<feature type="repeat" description="PPR" evidence="3">
    <location>
        <begin position="589"/>
        <end position="623"/>
    </location>
</feature>
<dbReference type="FunFam" id="1.25.40.10:FF:000393">
    <property type="entry name" value="Pentatricopeptide repeat-containing protein At1g20230"/>
    <property type="match status" value="1"/>
</dbReference>
<proteinExistence type="inferred from homology"/>
<dbReference type="SUPFAM" id="SSF81901">
    <property type="entry name" value="HCP-like"/>
    <property type="match status" value="1"/>
</dbReference>
<dbReference type="InterPro" id="IPR032867">
    <property type="entry name" value="DYW_dom"/>
</dbReference>
<dbReference type="Pfam" id="PF14432">
    <property type="entry name" value="DYW_deaminase"/>
    <property type="match status" value="1"/>
</dbReference>
<feature type="repeat" description="PPR" evidence="3">
    <location>
        <begin position="488"/>
        <end position="522"/>
    </location>
</feature>
<protein>
    <recommendedName>
        <fullName evidence="4">DYW domain-containing protein</fullName>
    </recommendedName>
</protein>
<dbReference type="GO" id="GO:0009451">
    <property type="term" value="P:RNA modification"/>
    <property type="evidence" value="ECO:0007669"/>
    <property type="project" value="InterPro"/>
</dbReference>
<name>A0AAE1MWJ5_9FABA</name>
<evidence type="ECO:0000256" key="2">
    <source>
        <dbReference type="ARBA" id="ARBA00022737"/>
    </source>
</evidence>
<accession>A0AAE1MWJ5</accession>
<feature type="repeat" description="PPR" evidence="3">
    <location>
        <begin position="114"/>
        <end position="144"/>
    </location>
</feature>
<feature type="repeat" description="PPR" evidence="3">
    <location>
        <begin position="452"/>
        <end position="486"/>
    </location>
</feature>
<dbReference type="Proteomes" id="UP001293593">
    <property type="component" value="Unassembled WGS sequence"/>
</dbReference>
<reference evidence="5" key="1">
    <citation type="submission" date="2023-10" db="EMBL/GenBank/DDBJ databases">
        <title>Chromosome-level genome of the transformable northern wattle, Acacia crassicarpa.</title>
        <authorList>
            <person name="Massaro I."/>
            <person name="Sinha N.R."/>
            <person name="Poethig S."/>
            <person name="Leichty A.R."/>
        </authorList>
    </citation>
    <scope>NUCLEOTIDE SEQUENCE</scope>
    <source>
        <strain evidence="5">Acra3RX</strain>
        <tissue evidence="5">Leaf</tissue>
    </source>
</reference>
<evidence type="ECO:0000256" key="3">
    <source>
        <dbReference type="PROSITE-ProRule" id="PRU00708"/>
    </source>
</evidence>
<gene>
    <name evidence="5" type="ORF">QN277_016395</name>
</gene>
<dbReference type="Pfam" id="PF01535">
    <property type="entry name" value="PPR"/>
    <property type="match status" value="4"/>
</dbReference>
<feature type="repeat" description="PPR" evidence="3">
    <location>
        <begin position="281"/>
        <end position="315"/>
    </location>
</feature>
<comment type="similarity">
    <text evidence="1">Belongs to the PPR family. PCMP-H subfamily.</text>
</comment>
<dbReference type="GO" id="GO:0008270">
    <property type="term" value="F:zinc ion binding"/>
    <property type="evidence" value="ECO:0007669"/>
    <property type="project" value="InterPro"/>
</dbReference>
<evidence type="ECO:0000313" key="6">
    <source>
        <dbReference type="Proteomes" id="UP001293593"/>
    </source>
</evidence>
<dbReference type="EMBL" id="JAWXYG010000003">
    <property type="protein sequence ID" value="KAK4278563.1"/>
    <property type="molecule type" value="Genomic_DNA"/>
</dbReference>
<feature type="domain" description="DYW" evidence="4">
    <location>
        <begin position="806"/>
        <end position="888"/>
    </location>
</feature>
<dbReference type="SUPFAM" id="SSF48452">
    <property type="entry name" value="TPR-like"/>
    <property type="match status" value="1"/>
</dbReference>
<evidence type="ECO:0000256" key="1">
    <source>
        <dbReference type="ARBA" id="ARBA00006643"/>
    </source>
</evidence>
<evidence type="ECO:0000259" key="4">
    <source>
        <dbReference type="Pfam" id="PF14432"/>
    </source>
</evidence>
<dbReference type="PROSITE" id="PS51375">
    <property type="entry name" value="PPR"/>
    <property type="match status" value="9"/>
</dbReference>
<feature type="repeat" description="PPR" evidence="3">
    <location>
        <begin position="417"/>
        <end position="451"/>
    </location>
</feature>
<feature type="repeat" description="PPR" evidence="3">
    <location>
        <begin position="316"/>
        <end position="350"/>
    </location>
</feature>
<feature type="repeat" description="PPR" evidence="3">
    <location>
        <begin position="246"/>
        <end position="280"/>
    </location>
</feature>
<feature type="repeat" description="PPR" evidence="3">
    <location>
        <begin position="145"/>
        <end position="179"/>
    </location>
</feature>
<evidence type="ECO:0000313" key="5">
    <source>
        <dbReference type="EMBL" id="KAK4278563.1"/>
    </source>
</evidence>
<keyword evidence="6" id="KW-1185">Reference proteome</keyword>
<dbReference type="GO" id="GO:0003723">
    <property type="term" value="F:RNA binding"/>
    <property type="evidence" value="ECO:0007669"/>
    <property type="project" value="InterPro"/>
</dbReference>
<dbReference type="NCBIfam" id="TIGR00756">
    <property type="entry name" value="PPR"/>
    <property type="match status" value="10"/>
</dbReference>
<dbReference type="Gene3D" id="1.25.40.10">
    <property type="entry name" value="Tetratricopeptide repeat domain"/>
    <property type="match status" value="6"/>
</dbReference>
<dbReference type="Pfam" id="PF13041">
    <property type="entry name" value="PPR_2"/>
    <property type="match status" value="4"/>
</dbReference>
<dbReference type="InterPro" id="IPR002885">
    <property type="entry name" value="PPR_rpt"/>
</dbReference>
<comment type="caution">
    <text evidence="5">The sequence shown here is derived from an EMBL/GenBank/DDBJ whole genome shotgun (WGS) entry which is preliminary data.</text>
</comment>
<dbReference type="FunFam" id="1.25.40.10:FF:000090">
    <property type="entry name" value="Pentatricopeptide repeat-containing protein, chloroplastic"/>
    <property type="match status" value="1"/>
</dbReference>
<keyword evidence="2" id="KW-0677">Repeat</keyword>
<dbReference type="AlphaFoldDB" id="A0AAE1MWJ5"/>